<evidence type="ECO:0000313" key="2">
    <source>
        <dbReference type="EMBL" id="GIY51254.1"/>
    </source>
</evidence>
<dbReference type="Proteomes" id="UP001054837">
    <property type="component" value="Unassembled WGS sequence"/>
</dbReference>
<sequence>MRGASRARGGGSLGKWYFLFESDFPSTQEGLKPLVAAPPPPVPEARGRKNVSVIWEINIVKPLFVKQYISRTTSHDSPFIGGDFAQLHASKADLIALELAYLHCLPCRNSIQAYFTWRFFRHDAHSKKFQDEGDIASEWGGGSLGKWDFLFESDFPSTQEGLKPLVAAPLSPFNPPSPRQEDGRMSL</sequence>
<accession>A0AAV4U0F6</accession>
<dbReference type="AlphaFoldDB" id="A0AAV4U0F6"/>
<organism evidence="2 3">
    <name type="scientific">Caerostris darwini</name>
    <dbReference type="NCBI Taxonomy" id="1538125"/>
    <lineage>
        <taxon>Eukaryota</taxon>
        <taxon>Metazoa</taxon>
        <taxon>Ecdysozoa</taxon>
        <taxon>Arthropoda</taxon>
        <taxon>Chelicerata</taxon>
        <taxon>Arachnida</taxon>
        <taxon>Araneae</taxon>
        <taxon>Araneomorphae</taxon>
        <taxon>Entelegynae</taxon>
        <taxon>Araneoidea</taxon>
        <taxon>Araneidae</taxon>
        <taxon>Caerostris</taxon>
    </lineage>
</organism>
<feature type="region of interest" description="Disordered" evidence="1">
    <location>
        <begin position="166"/>
        <end position="187"/>
    </location>
</feature>
<reference evidence="2 3" key="1">
    <citation type="submission" date="2021-06" db="EMBL/GenBank/DDBJ databases">
        <title>Caerostris darwini draft genome.</title>
        <authorList>
            <person name="Kono N."/>
            <person name="Arakawa K."/>
        </authorList>
    </citation>
    <scope>NUCLEOTIDE SEQUENCE [LARGE SCALE GENOMIC DNA]</scope>
</reference>
<proteinExistence type="predicted"/>
<gene>
    <name evidence="2" type="ORF">CDAR_445881</name>
</gene>
<protein>
    <submittedName>
        <fullName evidence="2">Uncharacterized protein</fullName>
    </submittedName>
</protein>
<dbReference type="EMBL" id="BPLQ01010512">
    <property type="protein sequence ID" value="GIY51254.1"/>
    <property type="molecule type" value="Genomic_DNA"/>
</dbReference>
<keyword evidence="3" id="KW-1185">Reference proteome</keyword>
<comment type="caution">
    <text evidence="2">The sequence shown here is derived from an EMBL/GenBank/DDBJ whole genome shotgun (WGS) entry which is preliminary data.</text>
</comment>
<evidence type="ECO:0000256" key="1">
    <source>
        <dbReference type="SAM" id="MobiDB-lite"/>
    </source>
</evidence>
<name>A0AAV4U0F6_9ARAC</name>
<evidence type="ECO:0000313" key="3">
    <source>
        <dbReference type="Proteomes" id="UP001054837"/>
    </source>
</evidence>